<feature type="coiled-coil region" evidence="4">
    <location>
        <begin position="119"/>
        <end position="153"/>
    </location>
</feature>
<keyword evidence="3" id="KW-0966">Cell projection</keyword>
<dbReference type="InterPro" id="IPR025254">
    <property type="entry name" value="CCDC113/CCDC96_CC"/>
</dbReference>
<dbReference type="EMBL" id="HBGF01000494">
    <property type="protein sequence ID" value="CAD9088321.1"/>
    <property type="molecule type" value="Transcribed_RNA"/>
</dbReference>
<evidence type="ECO:0000256" key="2">
    <source>
        <dbReference type="ARBA" id="ARBA00023054"/>
    </source>
</evidence>
<feature type="coiled-coil region" evidence="4">
    <location>
        <begin position="207"/>
        <end position="312"/>
    </location>
</feature>
<dbReference type="GO" id="GO:0036064">
    <property type="term" value="C:ciliary basal body"/>
    <property type="evidence" value="ECO:0007669"/>
    <property type="project" value="TreeGrafter"/>
</dbReference>
<dbReference type="InterPro" id="IPR051885">
    <property type="entry name" value="CC_CF"/>
</dbReference>
<protein>
    <recommendedName>
        <fullName evidence="5">CCDC113/CCDC96 coiled-coil domain-containing protein</fullName>
    </recommendedName>
</protein>
<evidence type="ECO:0000256" key="1">
    <source>
        <dbReference type="ARBA" id="ARBA00004138"/>
    </source>
</evidence>
<evidence type="ECO:0000259" key="5">
    <source>
        <dbReference type="Pfam" id="PF13870"/>
    </source>
</evidence>
<accession>A0A7S1KZ52</accession>
<sequence>MADIDEEERQNLAAAIIQTRYREYRRRQLELEQAAMGADGMDDVGEVAERTEEEERAMLLSKVAQLYDDRKALIAANLAHQRQLAKHFADRRAAQADAANANDGGALTADADAKYWELVGRLRNDRAVLEQRRQEAQAALDAYKERHEDTIVEAEQQDAVFRAFLKEQASQAVFPRNNKPIPQRKIDEFLAREEQMYNEIHAERVTGIKLRNKCERLAKALKKKEKQNDGMHLIDFEQLKIENTNLNERIEERNEDLLKLRKKATTTIHVLTHVKEKLEFVKAENTQLQRQVTELEELLAALRDKLTQTKKDRDLFVNENLRMKEKMPMIGSEDLLLDYELRKKQIEDLRIEVVNLNNTHHELMQWISSHQAQLDKLQKASANA</sequence>
<proteinExistence type="predicted"/>
<keyword evidence="2 4" id="KW-0175">Coiled coil</keyword>
<evidence type="ECO:0000256" key="4">
    <source>
        <dbReference type="SAM" id="Coils"/>
    </source>
</evidence>
<comment type="subcellular location">
    <subcellularLocation>
        <location evidence="1">Cell projection</location>
        <location evidence="1">Cilium</location>
    </subcellularLocation>
</comment>
<dbReference type="PANTHER" id="PTHR15654:SF1">
    <property type="entry name" value="COILED-COIL DOMAIN-CONTAINING PROTEIN 96"/>
    <property type="match status" value="1"/>
</dbReference>
<evidence type="ECO:0000313" key="6">
    <source>
        <dbReference type="EMBL" id="CAD9088321.1"/>
    </source>
</evidence>
<dbReference type="Pfam" id="PF13870">
    <property type="entry name" value="CCDC113_CCDC96_CC"/>
    <property type="match status" value="1"/>
</dbReference>
<dbReference type="PANTHER" id="PTHR15654">
    <property type="entry name" value="COILED-COIL DOMAIN-CONTAINING PROTEIN 113-RELATED"/>
    <property type="match status" value="1"/>
</dbReference>
<reference evidence="6" key="1">
    <citation type="submission" date="2021-01" db="EMBL/GenBank/DDBJ databases">
        <authorList>
            <person name="Corre E."/>
            <person name="Pelletier E."/>
            <person name="Niang G."/>
            <person name="Scheremetjew M."/>
            <person name="Finn R."/>
            <person name="Kale V."/>
            <person name="Holt S."/>
            <person name="Cochrane G."/>
            <person name="Meng A."/>
            <person name="Brown T."/>
            <person name="Cohen L."/>
        </authorList>
    </citation>
    <scope>NUCLEOTIDE SEQUENCE</scope>
    <source>
        <strain evidence="6">CCAP 1951/1</strain>
    </source>
</reference>
<dbReference type="GO" id="GO:0005930">
    <property type="term" value="C:axoneme"/>
    <property type="evidence" value="ECO:0007669"/>
    <property type="project" value="TreeGrafter"/>
</dbReference>
<evidence type="ECO:0000256" key="3">
    <source>
        <dbReference type="ARBA" id="ARBA00023273"/>
    </source>
</evidence>
<dbReference type="AlphaFoldDB" id="A0A7S1KZ52"/>
<dbReference type="GO" id="GO:0060271">
    <property type="term" value="P:cilium assembly"/>
    <property type="evidence" value="ECO:0007669"/>
    <property type="project" value="TreeGrafter"/>
</dbReference>
<name>A0A7S1KZ52_NEODS</name>
<dbReference type="Gene3D" id="1.10.287.1490">
    <property type="match status" value="1"/>
</dbReference>
<feature type="domain" description="CCDC113/CCDC96 coiled-coil" evidence="5">
    <location>
        <begin position="194"/>
        <end position="367"/>
    </location>
</feature>
<gene>
    <name evidence="6" type="ORF">NDES1114_LOCUS377</name>
</gene>
<organism evidence="6">
    <name type="scientific">Neobodo designis</name>
    <name type="common">Flagellated protozoan</name>
    <name type="synonym">Bodo designis</name>
    <dbReference type="NCBI Taxonomy" id="312471"/>
    <lineage>
        <taxon>Eukaryota</taxon>
        <taxon>Discoba</taxon>
        <taxon>Euglenozoa</taxon>
        <taxon>Kinetoplastea</taxon>
        <taxon>Metakinetoplastina</taxon>
        <taxon>Neobodonida</taxon>
        <taxon>Neobodo</taxon>
    </lineage>
</organism>